<evidence type="ECO:0000256" key="4">
    <source>
        <dbReference type="ARBA" id="ARBA00022989"/>
    </source>
</evidence>
<evidence type="ECO:0000256" key="5">
    <source>
        <dbReference type="ARBA" id="ARBA00023065"/>
    </source>
</evidence>
<feature type="transmembrane region" description="Helical" evidence="9">
    <location>
        <begin position="20"/>
        <end position="43"/>
    </location>
</feature>
<keyword evidence="6 9" id="KW-0472">Membrane</keyword>
<feature type="transmembrane region" description="Helical" evidence="9">
    <location>
        <begin position="164"/>
        <end position="182"/>
    </location>
</feature>
<keyword evidence="11" id="KW-1185">Reference proteome</keyword>
<reference evidence="12" key="2">
    <citation type="submission" date="2017-02" db="UniProtKB">
        <authorList>
            <consortium name="WormBaseParasite"/>
        </authorList>
    </citation>
    <scope>IDENTIFICATION</scope>
</reference>
<evidence type="ECO:0000259" key="10">
    <source>
        <dbReference type="Pfam" id="PF07885"/>
    </source>
</evidence>
<keyword evidence="7 8" id="KW-0407">Ion channel</keyword>
<comment type="subcellular location">
    <subcellularLocation>
        <location evidence="1">Membrane</location>
        <topology evidence="1">Multi-pass membrane protein</topology>
    </subcellularLocation>
</comment>
<evidence type="ECO:0000256" key="8">
    <source>
        <dbReference type="RuleBase" id="RU003857"/>
    </source>
</evidence>
<evidence type="ECO:0000256" key="6">
    <source>
        <dbReference type="ARBA" id="ARBA00023136"/>
    </source>
</evidence>
<feature type="transmembrane region" description="Helical" evidence="9">
    <location>
        <begin position="55"/>
        <end position="75"/>
    </location>
</feature>
<dbReference type="GO" id="GO:0015271">
    <property type="term" value="F:outward rectifier potassium channel activity"/>
    <property type="evidence" value="ECO:0007669"/>
    <property type="project" value="TreeGrafter"/>
</dbReference>
<dbReference type="GO" id="GO:0022841">
    <property type="term" value="F:potassium ion leak channel activity"/>
    <property type="evidence" value="ECO:0007669"/>
    <property type="project" value="TreeGrafter"/>
</dbReference>
<dbReference type="Proteomes" id="UP000035642">
    <property type="component" value="Unassembled WGS sequence"/>
</dbReference>
<organism evidence="11 12">
    <name type="scientific">Angiostrongylus cantonensis</name>
    <name type="common">Rat lungworm</name>
    <dbReference type="NCBI Taxonomy" id="6313"/>
    <lineage>
        <taxon>Eukaryota</taxon>
        <taxon>Metazoa</taxon>
        <taxon>Ecdysozoa</taxon>
        <taxon>Nematoda</taxon>
        <taxon>Chromadorea</taxon>
        <taxon>Rhabditida</taxon>
        <taxon>Rhabditina</taxon>
        <taxon>Rhabditomorpha</taxon>
        <taxon>Strongyloidea</taxon>
        <taxon>Metastrongylidae</taxon>
        <taxon>Angiostrongylus</taxon>
    </lineage>
</organism>
<keyword evidence="5 8" id="KW-0406">Ion transport</keyword>
<keyword evidence="3 8" id="KW-0812">Transmembrane</keyword>
<evidence type="ECO:0000256" key="1">
    <source>
        <dbReference type="ARBA" id="ARBA00004141"/>
    </source>
</evidence>
<evidence type="ECO:0000256" key="2">
    <source>
        <dbReference type="ARBA" id="ARBA00022448"/>
    </source>
</evidence>
<dbReference type="InterPro" id="IPR013099">
    <property type="entry name" value="K_chnl_dom"/>
</dbReference>
<comment type="similarity">
    <text evidence="8">Belongs to the two pore domain potassium channel (TC 1.A.1.8) family.</text>
</comment>
<dbReference type="PANTHER" id="PTHR11003:SF341">
    <property type="entry name" value="POTASSIUM CHANNEL DOMAIN-CONTAINING PROTEIN"/>
    <property type="match status" value="1"/>
</dbReference>
<name>A0A0K0DCF7_ANGCA</name>
<dbReference type="PANTHER" id="PTHR11003">
    <property type="entry name" value="POTASSIUM CHANNEL, SUBFAMILY K"/>
    <property type="match status" value="1"/>
</dbReference>
<dbReference type="AlphaFoldDB" id="A0A0K0DCF7"/>
<dbReference type="WBParaSite" id="ACAC_0000824901-mRNA-1">
    <property type="protein sequence ID" value="ACAC_0000824901-mRNA-1"/>
    <property type="gene ID" value="ACAC_0000824901"/>
</dbReference>
<sequence>LRWETKALVLFPRASALTTTLLVPLFSYQVFYLIVPSHVFVSYGNISPTNDISRFFCIFYSILGIPLVLFTLANFNKLVTKGFWYLMFLLARSKLCNEANMPLPLIILLFICTFYFGSIFIDHTGRRHGVDDLYFSFISFTTVGFGDLLPVTDSLKKLCITLSYLIWGIILTTALFGVHHLGRRFTGARDVPVWLGGHCITVSELLQVVANEFNVSALTENKGRPILYKLTPKFVNIRKLVKFPIRSIISDSYYTVLRVVHCTILGYLGRPVLTICAGPNIIPIFWRNAGLTIVLP</sequence>
<feature type="domain" description="Potassium channel" evidence="10">
    <location>
        <begin position="41"/>
        <end position="80"/>
    </location>
</feature>
<feature type="domain" description="Potassium channel" evidence="10">
    <location>
        <begin position="110"/>
        <end position="177"/>
    </location>
</feature>
<feature type="transmembrane region" description="Helical" evidence="9">
    <location>
        <begin position="101"/>
        <end position="121"/>
    </location>
</feature>
<feature type="transmembrane region" description="Helical" evidence="9">
    <location>
        <begin position="133"/>
        <end position="152"/>
    </location>
</feature>
<evidence type="ECO:0000313" key="12">
    <source>
        <dbReference type="WBParaSite" id="ACAC_0000824901-mRNA-1"/>
    </source>
</evidence>
<reference evidence="11" key="1">
    <citation type="submission" date="2012-09" db="EMBL/GenBank/DDBJ databases">
        <authorList>
            <person name="Martin A.A."/>
        </authorList>
    </citation>
    <scope>NUCLEOTIDE SEQUENCE</scope>
</reference>
<evidence type="ECO:0000313" key="11">
    <source>
        <dbReference type="Proteomes" id="UP000035642"/>
    </source>
</evidence>
<dbReference type="STRING" id="6313.A0A0K0DCF7"/>
<evidence type="ECO:0000256" key="7">
    <source>
        <dbReference type="ARBA" id="ARBA00023303"/>
    </source>
</evidence>
<proteinExistence type="inferred from homology"/>
<keyword evidence="2 8" id="KW-0813">Transport</keyword>
<dbReference type="Gene3D" id="1.10.287.70">
    <property type="match status" value="1"/>
</dbReference>
<evidence type="ECO:0000256" key="3">
    <source>
        <dbReference type="ARBA" id="ARBA00022692"/>
    </source>
</evidence>
<dbReference type="PRINTS" id="PR01333">
    <property type="entry name" value="2POREKCHANEL"/>
</dbReference>
<dbReference type="Pfam" id="PF07885">
    <property type="entry name" value="Ion_trans_2"/>
    <property type="match status" value="2"/>
</dbReference>
<dbReference type="GO" id="GO:0005886">
    <property type="term" value="C:plasma membrane"/>
    <property type="evidence" value="ECO:0007669"/>
    <property type="project" value="TreeGrafter"/>
</dbReference>
<protein>
    <submittedName>
        <fullName evidence="12">Ion_trans_2 domain-containing protein</fullName>
    </submittedName>
</protein>
<keyword evidence="4 9" id="KW-1133">Transmembrane helix</keyword>
<dbReference type="InterPro" id="IPR003280">
    <property type="entry name" value="2pore_dom_K_chnl"/>
</dbReference>
<dbReference type="SUPFAM" id="SSF81324">
    <property type="entry name" value="Voltage-gated potassium channels"/>
    <property type="match status" value="1"/>
</dbReference>
<dbReference type="GO" id="GO:0030322">
    <property type="term" value="P:stabilization of membrane potential"/>
    <property type="evidence" value="ECO:0007669"/>
    <property type="project" value="TreeGrafter"/>
</dbReference>
<evidence type="ECO:0000256" key="9">
    <source>
        <dbReference type="SAM" id="Phobius"/>
    </source>
</evidence>
<accession>A0A0K0DCF7</accession>